<accession>A0A1M6EJJ1</accession>
<evidence type="ECO:0000259" key="2">
    <source>
        <dbReference type="Pfam" id="PF07969"/>
    </source>
</evidence>
<reference evidence="4" key="1">
    <citation type="submission" date="2016-11" db="EMBL/GenBank/DDBJ databases">
        <authorList>
            <person name="Varghese N."/>
            <person name="Submissions S."/>
        </authorList>
    </citation>
    <scope>NUCLEOTIDE SEQUENCE [LARGE SCALE GENOMIC DNA]</scope>
    <source>
        <strain evidence="4">DSM 26349</strain>
    </source>
</reference>
<protein>
    <recommendedName>
        <fullName evidence="2">Amidohydrolase 3 domain-containing protein</fullName>
    </recommendedName>
</protein>
<dbReference type="Proteomes" id="UP000184172">
    <property type="component" value="Unassembled WGS sequence"/>
</dbReference>
<organism evidence="3 4">
    <name type="scientific">Aequorivita viscosa</name>
    <dbReference type="NCBI Taxonomy" id="797419"/>
    <lineage>
        <taxon>Bacteria</taxon>
        <taxon>Pseudomonadati</taxon>
        <taxon>Bacteroidota</taxon>
        <taxon>Flavobacteriia</taxon>
        <taxon>Flavobacteriales</taxon>
        <taxon>Flavobacteriaceae</taxon>
        <taxon>Aequorivita</taxon>
    </lineage>
</organism>
<dbReference type="Gene3D" id="3.10.310.70">
    <property type="match status" value="1"/>
</dbReference>
<dbReference type="AlphaFoldDB" id="A0A1M6EJJ1"/>
<dbReference type="EMBL" id="FQYV01000006">
    <property type="protein sequence ID" value="SHI85460.1"/>
    <property type="molecule type" value="Genomic_DNA"/>
</dbReference>
<evidence type="ECO:0000256" key="1">
    <source>
        <dbReference type="SAM" id="SignalP"/>
    </source>
</evidence>
<dbReference type="PANTHER" id="PTHR22642:SF2">
    <property type="entry name" value="PROTEIN LONG AFTER FAR-RED 3"/>
    <property type="match status" value="1"/>
</dbReference>
<proteinExistence type="predicted"/>
<dbReference type="Gene3D" id="2.30.40.10">
    <property type="entry name" value="Urease, subunit C, domain 1"/>
    <property type="match status" value="1"/>
</dbReference>
<name>A0A1M6EJJ1_9FLAO</name>
<dbReference type="STRING" id="797419.SAMN05216556_101150"/>
<dbReference type="OrthoDB" id="9767366at2"/>
<evidence type="ECO:0000313" key="3">
    <source>
        <dbReference type="EMBL" id="SHI85460.1"/>
    </source>
</evidence>
<feature type="domain" description="Amidohydrolase 3" evidence="2">
    <location>
        <begin position="82"/>
        <end position="577"/>
    </location>
</feature>
<keyword evidence="4" id="KW-1185">Reference proteome</keyword>
<evidence type="ECO:0000313" key="4">
    <source>
        <dbReference type="Proteomes" id="UP000184172"/>
    </source>
</evidence>
<dbReference type="Pfam" id="PF07969">
    <property type="entry name" value="Amidohydro_3"/>
    <property type="match status" value="1"/>
</dbReference>
<dbReference type="SUPFAM" id="SSF51556">
    <property type="entry name" value="Metallo-dependent hydrolases"/>
    <property type="match status" value="1"/>
</dbReference>
<dbReference type="InterPro" id="IPR033932">
    <property type="entry name" value="YtcJ-like"/>
</dbReference>
<dbReference type="Gene3D" id="3.20.20.140">
    <property type="entry name" value="Metal-dependent hydrolases"/>
    <property type="match status" value="1"/>
</dbReference>
<dbReference type="RefSeq" id="WP_073216314.1">
    <property type="nucleotide sequence ID" value="NZ_FNNS01000001.1"/>
</dbReference>
<keyword evidence="1" id="KW-0732">Signal</keyword>
<feature type="signal peptide" evidence="1">
    <location>
        <begin position="1"/>
        <end position="21"/>
    </location>
</feature>
<dbReference type="GO" id="GO:0016810">
    <property type="term" value="F:hydrolase activity, acting on carbon-nitrogen (but not peptide) bonds"/>
    <property type="evidence" value="ECO:0007669"/>
    <property type="project" value="InterPro"/>
</dbReference>
<sequence length="579" mass="64203">MKKIILAILLIAVILSCKENAKDEPTSIDTVATNSAIYFGGDILTMEGETPNYAEAVVQENGKIVFIGSKTEALKKYQGKAKEIDLKGKTMLPAFLDSHGHFFNVGFTALCANLLPPPDGPGKNIEAVVNTLITYKDSEDGKYIQDKMGWIIGSGYDDSQLEEMNHPKATDLDRVSTEFPVVIIHQSGHLGVTNTKGLEMLNITKDTKDPEGGVIRRDKNGNPNGVLEEAAIFNVLFPILAKMDDEMAMKFLKKGQEEYAKNGYLTAQDGRTTPEQLTALKAGADNDVFVMDVVAYPDIALGTDYIAQDDYSPSHNYKNKFRIGGVKLTLDGSPQGKTAFLSKCYHVNPEGRDGCYKGYAVMEDSTVTNLVSTAFKNKWQIICHSNGDAAIDQYIQAVDKAEKEYDYPDHRTVLIHGQTLRKDQIPELVRLKMYASLFPMHTFYWGDWHVESVLGEPRASYISPTRDVLDAGINLTSHHDAPVTFPKSMRVLDATVNRVTRSGKVLGPDQRLTPYEGLKTLTIWAAKQYFEENSKGTLAEGKLADFVILDKNPLKIDPLKINEITIVESIKEGKTIYKN</sequence>
<dbReference type="InterPro" id="IPR032466">
    <property type="entry name" value="Metal_Hydrolase"/>
</dbReference>
<dbReference type="PROSITE" id="PS51257">
    <property type="entry name" value="PROKAR_LIPOPROTEIN"/>
    <property type="match status" value="1"/>
</dbReference>
<gene>
    <name evidence="3" type="ORF">SAMN04487908_10679</name>
</gene>
<dbReference type="PANTHER" id="PTHR22642">
    <property type="entry name" value="IMIDAZOLONEPROPIONASE"/>
    <property type="match status" value="1"/>
</dbReference>
<feature type="chain" id="PRO_5009917110" description="Amidohydrolase 3 domain-containing protein" evidence="1">
    <location>
        <begin position="22"/>
        <end position="579"/>
    </location>
</feature>
<dbReference type="CDD" id="cd01300">
    <property type="entry name" value="YtcJ_like"/>
    <property type="match status" value="1"/>
</dbReference>
<dbReference type="InterPro" id="IPR013108">
    <property type="entry name" value="Amidohydro_3"/>
</dbReference>
<dbReference type="SUPFAM" id="SSF51338">
    <property type="entry name" value="Composite domain of metallo-dependent hydrolases"/>
    <property type="match status" value="1"/>
</dbReference>
<dbReference type="InterPro" id="IPR011059">
    <property type="entry name" value="Metal-dep_hydrolase_composite"/>
</dbReference>